<name>A0A0F8VZ90_9ZZZZ</name>
<organism evidence="1">
    <name type="scientific">marine sediment metagenome</name>
    <dbReference type="NCBI Taxonomy" id="412755"/>
    <lineage>
        <taxon>unclassified sequences</taxon>
        <taxon>metagenomes</taxon>
        <taxon>ecological metagenomes</taxon>
    </lineage>
</organism>
<evidence type="ECO:0000313" key="1">
    <source>
        <dbReference type="EMBL" id="KKK49687.1"/>
    </source>
</evidence>
<protein>
    <submittedName>
        <fullName evidence="1">Uncharacterized protein</fullName>
    </submittedName>
</protein>
<accession>A0A0F8VZ90</accession>
<gene>
    <name evidence="1" type="ORF">LCGC14_3132570</name>
</gene>
<dbReference type="EMBL" id="LAZR01068413">
    <property type="protein sequence ID" value="KKK49687.1"/>
    <property type="molecule type" value="Genomic_DNA"/>
</dbReference>
<proteinExistence type="predicted"/>
<dbReference type="AlphaFoldDB" id="A0A0F8VZ90"/>
<sequence>MTTIIREGKAMLKCYRVWFNDGTAVLVDARNEKDARIMARDLVDSDYGKIIKTERLTSDLLK</sequence>
<comment type="caution">
    <text evidence="1">The sequence shown here is derived from an EMBL/GenBank/DDBJ whole genome shotgun (WGS) entry which is preliminary data.</text>
</comment>
<reference evidence="1" key="1">
    <citation type="journal article" date="2015" name="Nature">
        <title>Complex archaea that bridge the gap between prokaryotes and eukaryotes.</title>
        <authorList>
            <person name="Spang A."/>
            <person name="Saw J.H."/>
            <person name="Jorgensen S.L."/>
            <person name="Zaremba-Niedzwiedzka K."/>
            <person name="Martijn J."/>
            <person name="Lind A.E."/>
            <person name="van Eijk R."/>
            <person name="Schleper C."/>
            <person name="Guy L."/>
            <person name="Ettema T.J."/>
        </authorList>
    </citation>
    <scope>NUCLEOTIDE SEQUENCE</scope>
</reference>